<organism evidence="1 2">
    <name type="scientific">Nephila pilipes</name>
    <name type="common">Giant wood spider</name>
    <name type="synonym">Nephila maculata</name>
    <dbReference type="NCBI Taxonomy" id="299642"/>
    <lineage>
        <taxon>Eukaryota</taxon>
        <taxon>Metazoa</taxon>
        <taxon>Ecdysozoa</taxon>
        <taxon>Arthropoda</taxon>
        <taxon>Chelicerata</taxon>
        <taxon>Arachnida</taxon>
        <taxon>Araneae</taxon>
        <taxon>Araneomorphae</taxon>
        <taxon>Entelegynae</taxon>
        <taxon>Araneoidea</taxon>
        <taxon>Nephilidae</taxon>
        <taxon>Nephila</taxon>
    </lineage>
</organism>
<reference evidence="1" key="1">
    <citation type="submission" date="2020-08" db="EMBL/GenBank/DDBJ databases">
        <title>Multicomponent nature underlies the extraordinary mechanical properties of spider dragline silk.</title>
        <authorList>
            <person name="Kono N."/>
            <person name="Nakamura H."/>
            <person name="Mori M."/>
            <person name="Yoshida Y."/>
            <person name="Ohtoshi R."/>
            <person name="Malay A.D."/>
            <person name="Moran D.A.P."/>
            <person name="Tomita M."/>
            <person name="Numata K."/>
            <person name="Arakawa K."/>
        </authorList>
    </citation>
    <scope>NUCLEOTIDE SEQUENCE</scope>
</reference>
<evidence type="ECO:0000313" key="2">
    <source>
        <dbReference type="Proteomes" id="UP000887013"/>
    </source>
</evidence>
<evidence type="ECO:0000313" key="1">
    <source>
        <dbReference type="EMBL" id="GFU26798.1"/>
    </source>
</evidence>
<gene>
    <name evidence="1" type="primary">NCL1_45747</name>
    <name evidence="1" type="ORF">NPIL_246281</name>
</gene>
<comment type="caution">
    <text evidence="1">The sequence shown here is derived from an EMBL/GenBank/DDBJ whole genome shotgun (WGS) entry which is preliminary data.</text>
</comment>
<proteinExistence type="predicted"/>
<dbReference type="OrthoDB" id="6407690at2759"/>
<dbReference type="Proteomes" id="UP000887013">
    <property type="component" value="Unassembled WGS sequence"/>
</dbReference>
<dbReference type="EMBL" id="BMAW01081902">
    <property type="protein sequence ID" value="GFU26798.1"/>
    <property type="molecule type" value="Genomic_DNA"/>
</dbReference>
<sequence length="392" mass="46500">MDVCFWPPLQLLACARAARGIVYAFDLKTLNYGNYDIKLVKEKVSRIRIPVVTRIASKLTNSANQKNSLPLPTNIQTQLIGTVLELGLEIDKWFQNNLLASQNNFDVRNTLSWRSIGIIDSFKTARVLIRNDSFSIKNKFYVARKYYFEEDAQRLWPKMTADQRFQIRRFSTVSVSYQQWLRALDNNTDLDWEQISLNIENEEFFCNNYVGIPYFFTRLQGREVRYKCIRSCLAHGLLRPFDLYFCLHQLKAEELNDVFTRLPKNLMHKVFESFLYWPLQIIFLDMVNSFKAHINGYIFFSLICVLLDKLQFGWEDHTYVDLFKHFWNALSSQYSSFVKKRQILVRVVKYVLNAPVPFDFKDYRNFVGNEKEKQKAKTKRCRFLDIFLPCNI</sequence>
<dbReference type="AlphaFoldDB" id="A0A8X6QH38"/>
<accession>A0A8X6QH38</accession>
<name>A0A8X6QH38_NEPPI</name>
<protein>
    <submittedName>
        <fullName evidence="1">Uncharacterized protein</fullName>
    </submittedName>
</protein>
<keyword evidence="2" id="KW-1185">Reference proteome</keyword>